<accession>A0A5B7E9X3</accession>
<dbReference type="EMBL" id="VSRR010002199">
    <property type="protein sequence ID" value="MPC30135.1"/>
    <property type="molecule type" value="Genomic_DNA"/>
</dbReference>
<keyword evidence="1" id="KW-1133">Transmembrane helix</keyword>
<sequence>MSGRMMKYPYTFSAKIAQFPWGHYTKNVWLFKYYGIGVGLCIPVFMWIQKMTNSPENVAKFEAKKKAEAEHH</sequence>
<reference evidence="2 3" key="1">
    <citation type="submission" date="2019-05" db="EMBL/GenBank/DDBJ databases">
        <title>Another draft genome of Portunus trituberculatus and its Hox gene families provides insights of decapod evolution.</title>
        <authorList>
            <person name="Jeong J.-H."/>
            <person name="Song I."/>
            <person name="Kim S."/>
            <person name="Choi T."/>
            <person name="Kim D."/>
            <person name="Ryu S."/>
            <person name="Kim W."/>
        </authorList>
    </citation>
    <scope>NUCLEOTIDE SEQUENCE [LARGE SCALE GENOMIC DNA]</scope>
    <source>
        <tissue evidence="2">Muscle</tissue>
    </source>
</reference>
<feature type="transmembrane region" description="Helical" evidence="1">
    <location>
        <begin position="29"/>
        <end position="48"/>
    </location>
</feature>
<evidence type="ECO:0000256" key="1">
    <source>
        <dbReference type="SAM" id="Phobius"/>
    </source>
</evidence>
<keyword evidence="1" id="KW-0812">Transmembrane</keyword>
<dbReference type="AlphaFoldDB" id="A0A5B7E9X3"/>
<evidence type="ECO:0000313" key="2">
    <source>
        <dbReference type="EMBL" id="MPC30135.1"/>
    </source>
</evidence>
<dbReference type="Proteomes" id="UP000324222">
    <property type="component" value="Unassembled WGS sequence"/>
</dbReference>
<organism evidence="2 3">
    <name type="scientific">Portunus trituberculatus</name>
    <name type="common">Swimming crab</name>
    <name type="synonym">Neptunus trituberculatus</name>
    <dbReference type="NCBI Taxonomy" id="210409"/>
    <lineage>
        <taxon>Eukaryota</taxon>
        <taxon>Metazoa</taxon>
        <taxon>Ecdysozoa</taxon>
        <taxon>Arthropoda</taxon>
        <taxon>Crustacea</taxon>
        <taxon>Multicrustacea</taxon>
        <taxon>Malacostraca</taxon>
        <taxon>Eumalacostraca</taxon>
        <taxon>Eucarida</taxon>
        <taxon>Decapoda</taxon>
        <taxon>Pleocyemata</taxon>
        <taxon>Brachyura</taxon>
        <taxon>Eubrachyura</taxon>
        <taxon>Portunoidea</taxon>
        <taxon>Portunidae</taxon>
        <taxon>Portuninae</taxon>
        <taxon>Portunus</taxon>
    </lineage>
</organism>
<evidence type="ECO:0000313" key="3">
    <source>
        <dbReference type="Proteomes" id="UP000324222"/>
    </source>
</evidence>
<keyword evidence="3" id="KW-1185">Reference proteome</keyword>
<comment type="caution">
    <text evidence="2">The sequence shown here is derived from an EMBL/GenBank/DDBJ whole genome shotgun (WGS) entry which is preliminary data.</text>
</comment>
<dbReference type="OrthoDB" id="6067390at2759"/>
<proteinExistence type="predicted"/>
<name>A0A5B7E9X3_PORTR</name>
<keyword evidence="1" id="KW-0472">Membrane</keyword>
<protein>
    <submittedName>
        <fullName evidence="2">Uncharacterized protein</fullName>
    </submittedName>
</protein>
<gene>
    <name evidence="2" type="ORF">E2C01_023393</name>
</gene>